<dbReference type="EMBL" id="CP004121">
    <property type="protein sequence ID" value="AGF59099.1"/>
    <property type="molecule type" value="Genomic_DNA"/>
</dbReference>
<reference evidence="7 8" key="1">
    <citation type="submission" date="2013-02" db="EMBL/GenBank/DDBJ databases">
        <title>Genome sequence of Clostridium saccharoperbutylacetonicum N1-4(HMT).</title>
        <authorList>
            <person name="Poehlein A."/>
            <person name="Daniel R."/>
        </authorList>
    </citation>
    <scope>NUCLEOTIDE SEQUENCE [LARGE SCALE GENOMIC DNA]</scope>
    <source>
        <strain evidence="8">N1-4(HMT)</strain>
    </source>
</reference>
<evidence type="ECO:0000259" key="6">
    <source>
        <dbReference type="Pfam" id="PF04932"/>
    </source>
</evidence>
<dbReference type="HOGENOM" id="CLU_570744_0_0_9"/>
<feature type="transmembrane region" description="Helical" evidence="5">
    <location>
        <begin position="7"/>
        <end position="25"/>
    </location>
</feature>
<feature type="transmembrane region" description="Helical" evidence="5">
    <location>
        <begin position="134"/>
        <end position="153"/>
    </location>
</feature>
<feature type="transmembrane region" description="Helical" evidence="5">
    <location>
        <begin position="78"/>
        <end position="96"/>
    </location>
</feature>
<evidence type="ECO:0000256" key="4">
    <source>
        <dbReference type="ARBA" id="ARBA00023136"/>
    </source>
</evidence>
<feature type="transmembrane region" description="Helical" evidence="5">
    <location>
        <begin position="410"/>
        <end position="427"/>
    </location>
</feature>
<dbReference type="PANTHER" id="PTHR37422:SF17">
    <property type="entry name" value="O-ANTIGEN LIGASE"/>
    <property type="match status" value="1"/>
</dbReference>
<feature type="transmembrane region" description="Helical" evidence="5">
    <location>
        <begin position="242"/>
        <end position="261"/>
    </location>
</feature>
<feature type="domain" description="O-antigen ligase-related" evidence="6">
    <location>
        <begin position="254"/>
        <end position="413"/>
    </location>
</feature>
<evidence type="ECO:0000313" key="8">
    <source>
        <dbReference type="Proteomes" id="UP000011728"/>
    </source>
</evidence>
<name>M1MMG0_9CLOT</name>
<proteinExistence type="predicted"/>
<feature type="transmembrane region" description="Helical" evidence="5">
    <location>
        <begin position="434"/>
        <end position="451"/>
    </location>
</feature>
<comment type="subcellular location">
    <subcellularLocation>
        <location evidence="1">Membrane</location>
        <topology evidence="1">Multi-pass membrane protein</topology>
    </subcellularLocation>
</comment>
<feature type="transmembrane region" description="Helical" evidence="5">
    <location>
        <begin position="165"/>
        <end position="184"/>
    </location>
</feature>
<dbReference type="OrthoDB" id="9255580at2"/>
<evidence type="ECO:0000256" key="5">
    <source>
        <dbReference type="SAM" id="Phobius"/>
    </source>
</evidence>
<keyword evidence="4 5" id="KW-0472">Membrane</keyword>
<dbReference type="Proteomes" id="UP000011728">
    <property type="component" value="Chromosome"/>
</dbReference>
<evidence type="ECO:0000256" key="1">
    <source>
        <dbReference type="ARBA" id="ARBA00004141"/>
    </source>
</evidence>
<evidence type="ECO:0000313" key="7">
    <source>
        <dbReference type="EMBL" id="AGF59099.1"/>
    </source>
</evidence>
<feature type="transmembrane region" description="Helical" evidence="5">
    <location>
        <begin position="220"/>
        <end position="237"/>
    </location>
</feature>
<dbReference type="KEGG" id="csr:Cspa_c53540"/>
<dbReference type="Pfam" id="PF04932">
    <property type="entry name" value="Wzy_C"/>
    <property type="match status" value="1"/>
</dbReference>
<dbReference type="RefSeq" id="WP_015395406.1">
    <property type="nucleotide sequence ID" value="NC_020291.1"/>
</dbReference>
<feature type="transmembrane region" description="Helical" evidence="5">
    <location>
        <begin position="291"/>
        <end position="309"/>
    </location>
</feature>
<keyword evidence="8" id="KW-1185">Reference proteome</keyword>
<dbReference type="InterPro" id="IPR051533">
    <property type="entry name" value="WaaL-like"/>
</dbReference>
<organism evidence="7 8">
    <name type="scientific">Clostridium saccharoperbutylacetonicum N1-4(HMT)</name>
    <dbReference type="NCBI Taxonomy" id="931276"/>
    <lineage>
        <taxon>Bacteria</taxon>
        <taxon>Bacillati</taxon>
        <taxon>Bacillota</taxon>
        <taxon>Clostridia</taxon>
        <taxon>Eubacteriales</taxon>
        <taxon>Clostridiaceae</taxon>
        <taxon>Clostridium</taxon>
    </lineage>
</organism>
<feature type="transmembrane region" description="Helical" evidence="5">
    <location>
        <begin position="457"/>
        <end position="476"/>
    </location>
</feature>
<gene>
    <name evidence="7" type="ORF">Cspa_c53540</name>
</gene>
<sequence length="495" mass="55895">MTKDSRITNIVLAILFVIAAVFGVLNGNYLLTAMYIVTVLAVVFIMKYKDIYDTFYAILMVSAFYDYTVYAPRIQSVYMFHVILAAFVLISLYKLFKDREVIVNLNKKVLIIYAIWFAYMCVSIMWSLSKGLAIKYIAIYLMMFAFIISMMIYNINKERINNTINLILFLVSLVVIVGAVEVALGQQLPVRHYFDTMNLSKLHRSIIEARAIVFSYNTNNLAATLAILSPVCLFGIYRFDNILAKVWFTICTAAGFSLVVISTSRTGIVSMGFSLIVFCIYSIFRIRTLKIQAIVFPLILCISFVFLYYNSSKFEHIKPVNGNKVIDTGLDDKINELSDIEYQEGAAGSLNERGTIILDVLNGTIKEKHYLGFGVGNVQQFLQNQGNTAGIYSPHCYPIEILGDFGIPGILLYGVYYLYLLITNLILGIKKKSVMCFAVVAGLIAFAPASFGPSSITYVFSYWILMGFAVACIQVYRNDNNEYRKTSSIKEFKMI</sequence>
<feature type="transmembrane region" description="Helical" evidence="5">
    <location>
        <begin position="267"/>
        <end position="284"/>
    </location>
</feature>
<feature type="transmembrane region" description="Helical" evidence="5">
    <location>
        <begin position="31"/>
        <end position="48"/>
    </location>
</feature>
<accession>M1MMG0</accession>
<dbReference type="InterPro" id="IPR007016">
    <property type="entry name" value="O-antigen_ligase-rel_domated"/>
</dbReference>
<dbReference type="PANTHER" id="PTHR37422">
    <property type="entry name" value="TEICHURONIC ACID BIOSYNTHESIS PROTEIN TUAE"/>
    <property type="match status" value="1"/>
</dbReference>
<keyword evidence="3 5" id="KW-1133">Transmembrane helix</keyword>
<dbReference type="eggNOG" id="COG3307">
    <property type="taxonomic scope" value="Bacteria"/>
</dbReference>
<dbReference type="STRING" id="36745.CLSAP_51010"/>
<keyword evidence="2 5" id="KW-0812">Transmembrane</keyword>
<dbReference type="AlphaFoldDB" id="M1MMG0"/>
<evidence type="ECO:0000256" key="2">
    <source>
        <dbReference type="ARBA" id="ARBA00022692"/>
    </source>
</evidence>
<protein>
    <submittedName>
        <fullName evidence="7">O-antigen polymerase</fullName>
    </submittedName>
</protein>
<dbReference type="GO" id="GO:0016020">
    <property type="term" value="C:membrane"/>
    <property type="evidence" value="ECO:0007669"/>
    <property type="project" value="UniProtKB-SubCell"/>
</dbReference>
<evidence type="ECO:0000256" key="3">
    <source>
        <dbReference type="ARBA" id="ARBA00022989"/>
    </source>
</evidence>
<feature type="transmembrane region" description="Helical" evidence="5">
    <location>
        <begin position="55"/>
        <end position="72"/>
    </location>
</feature>
<dbReference type="PATRIC" id="fig|931276.5.peg.5408"/>
<feature type="transmembrane region" description="Helical" evidence="5">
    <location>
        <begin position="108"/>
        <end position="128"/>
    </location>
</feature>